<organism evidence="5 6">
    <name type="scientific">Romanomermis culicivorax</name>
    <name type="common">Nematode worm</name>
    <dbReference type="NCBI Taxonomy" id="13658"/>
    <lineage>
        <taxon>Eukaryota</taxon>
        <taxon>Metazoa</taxon>
        <taxon>Ecdysozoa</taxon>
        <taxon>Nematoda</taxon>
        <taxon>Enoplea</taxon>
        <taxon>Dorylaimia</taxon>
        <taxon>Mermithida</taxon>
        <taxon>Mermithoidea</taxon>
        <taxon>Mermithidae</taxon>
        <taxon>Romanomermis</taxon>
    </lineage>
</organism>
<protein>
    <submittedName>
        <fullName evidence="6">Peptidase S1 domain-containing protein</fullName>
    </submittedName>
</protein>
<dbReference type="GO" id="GO:0006508">
    <property type="term" value="P:proteolysis"/>
    <property type="evidence" value="ECO:0007669"/>
    <property type="project" value="UniProtKB-KW"/>
</dbReference>
<name>A0A915LA82_ROMCU</name>
<dbReference type="InterPro" id="IPR009003">
    <property type="entry name" value="Peptidase_S1_PA"/>
</dbReference>
<dbReference type="InterPro" id="IPR043504">
    <property type="entry name" value="Peptidase_S1_PA_chymotrypsin"/>
</dbReference>
<dbReference type="InterPro" id="IPR018114">
    <property type="entry name" value="TRYPSIN_HIS"/>
</dbReference>
<dbReference type="WBParaSite" id="nRc.2.0.1.t46666-RA">
    <property type="protein sequence ID" value="nRc.2.0.1.t46666-RA"/>
    <property type="gene ID" value="nRc.2.0.1.g46666"/>
</dbReference>
<dbReference type="Pfam" id="PF00089">
    <property type="entry name" value="Trypsin"/>
    <property type="match status" value="1"/>
</dbReference>
<dbReference type="PANTHER" id="PTHR24264">
    <property type="entry name" value="TRYPSIN-RELATED"/>
    <property type="match status" value="1"/>
</dbReference>
<evidence type="ECO:0000313" key="5">
    <source>
        <dbReference type="Proteomes" id="UP000887565"/>
    </source>
</evidence>
<dbReference type="PROSITE" id="PS00134">
    <property type="entry name" value="TRYPSIN_HIS"/>
    <property type="match status" value="1"/>
</dbReference>
<dbReference type="GO" id="GO:0004252">
    <property type="term" value="F:serine-type endopeptidase activity"/>
    <property type="evidence" value="ECO:0007669"/>
    <property type="project" value="InterPro"/>
</dbReference>
<dbReference type="SUPFAM" id="SSF50494">
    <property type="entry name" value="Trypsin-like serine proteases"/>
    <property type="match status" value="1"/>
</dbReference>
<dbReference type="InterPro" id="IPR050127">
    <property type="entry name" value="Serine_Proteases_S1"/>
</dbReference>
<dbReference type="PROSITE" id="PS50240">
    <property type="entry name" value="TRYPSIN_DOM"/>
    <property type="match status" value="1"/>
</dbReference>
<reference evidence="6" key="1">
    <citation type="submission" date="2022-11" db="UniProtKB">
        <authorList>
            <consortium name="WormBaseParasite"/>
        </authorList>
    </citation>
    <scope>IDENTIFICATION</scope>
</reference>
<keyword evidence="5" id="KW-1185">Reference proteome</keyword>
<evidence type="ECO:0000256" key="1">
    <source>
        <dbReference type="ARBA" id="ARBA00022670"/>
    </source>
</evidence>
<accession>A0A915LA82</accession>
<sequence>MKMKGARISGGTHSAPLTHPWMAKINRNCGGALIENPIDNVNKKIRSDLILTAAHCVNMESNDGPEGFSPSRVRIRLGVHRDDILEIAQEFHKANKIVSHRDFDYQTKHNDIALIQLEKLVDFSNFIGPISLPPEDAPVPVSQPCKAMGWGRVDIDQDGSKVLKEVKLQVTNSCRSMDTAAMIKGNVFCTEPVENAEDNICIHNLKKTKRTAYCRLTKEWRITHENVTHASSTVPEIKVLTFDESITWKQPYFPVTPNKSRWHNTLSVSLTDFSCSDRPNNMSEIRTRSPYLLFNINRRTIFRKFLGINGF</sequence>
<dbReference type="Proteomes" id="UP000887565">
    <property type="component" value="Unplaced"/>
</dbReference>
<proteinExistence type="predicted"/>
<dbReference type="InterPro" id="IPR001254">
    <property type="entry name" value="Trypsin_dom"/>
</dbReference>
<evidence type="ECO:0000259" key="4">
    <source>
        <dbReference type="PROSITE" id="PS50240"/>
    </source>
</evidence>
<dbReference type="GO" id="GO:0005615">
    <property type="term" value="C:extracellular space"/>
    <property type="evidence" value="ECO:0007669"/>
    <property type="project" value="TreeGrafter"/>
</dbReference>
<dbReference type="CDD" id="cd00190">
    <property type="entry name" value="Tryp_SPc"/>
    <property type="match status" value="1"/>
</dbReference>
<evidence type="ECO:0000313" key="6">
    <source>
        <dbReference type="WBParaSite" id="nRc.2.0.1.t46666-RA"/>
    </source>
</evidence>
<feature type="domain" description="Peptidase S1" evidence="4">
    <location>
        <begin position="8"/>
        <end position="268"/>
    </location>
</feature>
<dbReference type="SMART" id="SM00020">
    <property type="entry name" value="Tryp_SPc"/>
    <property type="match status" value="1"/>
</dbReference>
<evidence type="ECO:0000256" key="3">
    <source>
        <dbReference type="ARBA" id="ARBA00022825"/>
    </source>
</evidence>
<dbReference type="AlphaFoldDB" id="A0A915LA82"/>
<dbReference type="Gene3D" id="2.40.10.10">
    <property type="entry name" value="Trypsin-like serine proteases"/>
    <property type="match status" value="1"/>
</dbReference>
<evidence type="ECO:0000256" key="2">
    <source>
        <dbReference type="ARBA" id="ARBA00022801"/>
    </source>
</evidence>
<keyword evidence="3" id="KW-0720">Serine protease</keyword>
<keyword evidence="1" id="KW-0645">Protease</keyword>
<keyword evidence="2" id="KW-0378">Hydrolase</keyword>
<dbReference type="PANTHER" id="PTHR24264:SF54">
    <property type="entry name" value="PEPTIDASE S1 DOMAIN-CONTAINING PROTEIN"/>
    <property type="match status" value="1"/>
</dbReference>